<dbReference type="SUPFAM" id="SSF48179">
    <property type="entry name" value="6-phosphogluconate dehydrogenase C-terminal domain-like"/>
    <property type="match status" value="1"/>
</dbReference>
<evidence type="ECO:0000256" key="6">
    <source>
        <dbReference type="ARBA" id="ARBA00032024"/>
    </source>
</evidence>
<evidence type="ECO:0000256" key="5">
    <source>
        <dbReference type="ARBA" id="ARBA00023002"/>
    </source>
</evidence>
<dbReference type="InterPro" id="IPR013332">
    <property type="entry name" value="KPR_N"/>
</dbReference>
<dbReference type="EC" id="1.1.1.169" evidence="2"/>
<dbReference type="FunFam" id="1.10.1040.10:FF:000017">
    <property type="entry name" value="2-dehydropantoate 2-reductase"/>
    <property type="match status" value="1"/>
</dbReference>
<dbReference type="Proteomes" id="UP000520876">
    <property type="component" value="Unassembled WGS sequence"/>
</dbReference>
<dbReference type="InterPro" id="IPR036291">
    <property type="entry name" value="NAD(P)-bd_dom_sf"/>
</dbReference>
<reference evidence="10 11" key="1">
    <citation type="submission" date="2020-07" db="EMBL/GenBank/DDBJ databases">
        <title>Halomonas sp. QX-2 draft genome sequence.</title>
        <authorList>
            <person name="Qiu X."/>
        </authorList>
    </citation>
    <scope>NUCLEOTIDE SEQUENCE [LARGE SCALE GENOMIC DNA]</scope>
    <source>
        <strain evidence="10 11">QX-2</strain>
    </source>
</reference>
<keyword evidence="4" id="KW-0566">Pantothenate biosynthesis</keyword>
<comment type="caution">
    <text evidence="10">The sequence shown here is derived from an EMBL/GenBank/DDBJ whole genome shotgun (WGS) entry which is preliminary data.</text>
</comment>
<dbReference type="NCBIfam" id="NF005089">
    <property type="entry name" value="PRK06522.1-4"/>
    <property type="match status" value="1"/>
</dbReference>
<dbReference type="GO" id="GO:0015940">
    <property type="term" value="P:pantothenate biosynthetic process"/>
    <property type="evidence" value="ECO:0007669"/>
    <property type="project" value="UniProtKB-UniPathway"/>
</dbReference>
<dbReference type="PANTHER" id="PTHR21708:SF45">
    <property type="entry name" value="2-DEHYDROPANTOATE 2-REDUCTASE"/>
    <property type="match status" value="1"/>
</dbReference>
<keyword evidence="11" id="KW-1185">Reference proteome</keyword>
<dbReference type="Pfam" id="PF02558">
    <property type="entry name" value="ApbA"/>
    <property type="match status" value="1"/>
</dbReference>
<feature type="domain" description="Ketopantoate reductase C-terminal" evidence="9">
    <location>
        <begin position="219"/>
        <end position="337"/>
    </location>
</feature>
<evidence type="ECO:0000313" key="10">
    <source>
        <dbReference type="EMBL" id="NYT71992.1"/>
    </source>
</evidence>
<evidence type="ECO:0000256" key="4">
    <source>
        <dbReference type="ARBA" id="ARBA00022655"/>
    </source>
</evidence>
<dbReference type="AlphaFoldDB" id="A0A7Z0SL29"/>
<dbReference type="GO" id="GO:0005737">
    <property type="term" value="C:cytoplasm"/>
    <property type="evidence" value="ECO:0007669"/>
    <property type="project" value="TreeGrafter"/>
</dbReference>
<comment type="pathway">
    <text evidence="1">Cofactor biosynthesis; (R)-pantothenate biosynthesis; (R)-pantoate from 3-methyl-2-oxobutanoate: step 2/2.</text>
</comment>
<sequence length="356" mass="37857">MLFSIASPRIAIVGAGAIGTTLAARLAVAGYTVSVLARGDSLAAIKRKGVCLIDQQGQHTASVIAADNGGELGKQDIVFLCTKAHSVPSLLPQLQPLFGQHTCLVPMVNGTPWWLLMDAVEPCAANTAPIATAPIETVHIKAVDPEGELVRCLPASAIIGCVVYISAHLQAPGVAISNTPPRLIVGDIVATPDAANGRMETLVKVLENGGITTRHTERIRDAVWSKIAANLTSNPLSVMTGATLAQLYSHPSLQKVVSQLFEETHLTAQAYGGRLEMTLQELLDLGERMGAVRTSMLQDYQLGRALELAAIVEGVIELADRKRIPVPTIKSILHLTRYFEDSALRQSHAHGGKENS</sequence>
<dbReference type="RefSeq" id="WP_180090987.1">
    <property type="nucleotide sequence ID" value="NZ_JACCGK010000004.1"/>
</dbReference>
<dbReference type="InterPro" id="IPR013328">
    <property type="entry name" value="6PGD_dom2"/>
</dbReference>
<evidence type="ECO:0000256" key="7">
    <source>
        <dbReference type="ARBA" id="ARBA00048793"/>
    </source>
</evidence>
<protein>
    <recommendedName>
        <fullName evidence="3">2-dehydropantoate 2-reductase</fullName>
        <ecNumber evidence="2">1.1.1.169</ecNumber>
    </recommendedName>
    <alternativeName>
        <fullName evidence="6">Ketopantoate reductase</fullName>
    </alternativeName>
</protein>
<organism evidence="10 11">
    <name type="scientific">Vreelandella sedimenti</name>
    <dbReference type="NCBI Taxonomy" id="2729618"/>
    <lineage>
        <taxon>Bacteria</taxon>
        <taxon>Pseudomonadati</taxon>
        <taxon>Pseudomonadota</taxon>
        <taxon>Gammaproteobacteria</taxon>
        <taxon>Oceanospirillales</taxon>
        <taxon>Halomonadaceae</taxon>
        <taxon>Vreelandella</taxon>
    </lineage>
</organism>
<dbReference type="UniPathway" id="UPA00028">
    <property type="reaction ID" value="UER00004"/>
</dbReference>
<dbReference type="SUPFAM" id="SSF51735">
    <property type="entry name" value="NAD(P)-binding Rossmann-fold domains"/>
    <property type="match status" value="1"/>
</dbReference>
<gene>
    <name evidence="10" type="ORF">HZU72_06055</name>
</gene>
<evidence type="ECO:0000256" key="3">
    <source>
        <dbReference type="ARBA" id="ARBA00019465"/>
    </source>
</evidence>
<evidence type="ECO:0000259" key="9">
    <source>
        <dbReference type="Pfam" id="PF08546"/>
    </source>
</evidence>
<accession>A0A7Z0SL29</accession>
<evidence type="ECO:0000259" key="8">
    <source>
        <dbReference type="Pfam" id="PF02558"/>
    </source>
</evidence>
<evidence type="ECO:0000256" key="1">
    <source>
        <dbReference type="ARBA" id="ARBA00004994"/>
    </source>
</evidence>
<dbReference type="GO" id="GO:0008677">
    <property type="term" value="F:2-dehydropantoate 2-reductase activity"/>
    <property type="evidence" value="ECO:0007669"/>
    <property type="project" value="UniProtKB-EC"/>
</dbReference>
<dbReference type="PANTHER" id="PTHR21708">
    <property type="entry name" value="PROBABLE 2-DEHYDROPANTOATE 2-REDUCTASE"/>
    <property type="match status" value="1"/>
</dbReference>
<evidence type="ECO:0000313" key="11">
    <source>
        <dbReference type="Proteomes" id="UP000520876"/>
    </source>
</evidence>
<dbReference type="Pfam" id="PF08546">
    <property type="entry name" value="ApbA_C"/>
    <property type="match status" value="1"/>
</dbReference>
<dbReference type="InterPro" id="IPR051402">
    <property type="entry name" value="KPR-Related"/>
</dbReference>
<dbReference type="Gene3D" id="3.40.50.720">
    <property type="entry name" value="NAD(P)-binding Rossmann-like Domain"/>
    <property type="match status" value="1"/>
</dbReference>
<dbReference type="Gene3D" id="1.10.1040.10">
    <property type="entry name" value="N-(1-d-carboxylethyl)-l-norvaline Dehydrogenase, domain 2"/>
    <property type="match status" value="1"/>
</dbReference>
<comment type="catalytic activity">
    <reaction evidence="7">
        <text>(R)-pantoate + NADP(+) = 2-dehydropantoate + NADPH + H(+)</text>
        <dbReference type="Rhea" id="RHEA:16233"/>
        <dbReference type="ChEBI" id="CHEBI:11561"/>
        <dbReference type="ChEBI" id="CHEBI:15378"/>
        <dbReference type="ChEBI" id="CHEBI:15980"/>
        <dbReference type="ChEBI" id="CHEBI:57783"/>
        <dbReference type="ChEBI" id="CHEBI:58349"/>
        <dbReference type="EC" id="1.1.1.169"/>
    </reaction>
</comment>
<evidence type="ECO:0000256" key="2">
    <source>
        <dbReference type="ARBA" id="ARBA00013014"/>
    </source>
</evidence>
<keyword evidence="5" id="KW-0560">Oxidoreductase</keyword>
<proteinExistence type="predicted"/>
<dbReference type="EMBL" id="JACCGK010000004">
    <property type="protein sequence ID" value="NYT71992.1"/>
    <property type="molecule type" value="Genomic_DNA"/>
</dbReference>
<name>A0A7Z0SL29_9GAMM</name>
<feature type="domain" description="Ketopantoate reductase N-terminal" evidence="8">
    <location>
        <begin position="10"/>
        <end position="187"/>
    </location>
</feature>
<dbReference type="InterPro" id="IPR008927">
    <property type="entry name" value="6-PGluconate_DH-like_C_sf"/>
</dbReference>
<dbReference type="InterPro" id="IPR013752">
    <property type="entry name" value="KPA_reductase"/>
</dbReference>